<keyword evidence="4" id="KW-1185">Reference proteome</keyword>
<dbReference type="InterPro" id="IPR045500">
    <property type="entry name" value="DUF6491"/>
</dbReference>
<evidence type="ECO:0000313" key="4">
    <source>
        <dbReference type="Proteomes" id="UP001430193"/>
    </source>
</evidence>
<accession>A0ABS2KCH6</accession>
<sequence>MSRTQIALAACAAVLLAACSSVPYAQRTQQRLDAYNGAAGTPVRSFQFLSRIWSWEPLSDTQLAIYTTPNKAYLLNTWSCPNLMWAQAIGLTSTFREVSVNFDKVLTGRPYAPCVITQIRPVDLSKLKIAQAAQREVDMQPRDNANGAAPPAGNSSHP</sequence>
<evidence type="ECO:0000256" key="1">
    <source>
        <dbReference type="SAM" id="MobiDB-lite"/>
    </source>
</evidence>
<dbReference type="RefSeq" id="WP_204630096.1">
    <property type="nucleotide sequence ID" value="NZ_BSOC01000008.1"/>
</dbReference>
<dbReference type="PROSITE" id="PS51257">
    <property type="entry name" value="PROKAR_LIPOPROTEIN"/>
    <property type="match status" value="1"/>
</dbReference>
<feature type="compositionally biased region" description="Low complexity" evidence="1">
    <location>
        <begin position="144"/>
        <end position="158"/>
    </location>
</feature>
<feature type="signal peptide" evidence="2">
    <location>
        <begin position="1"/>
        <end position="25"/>
    </location>
</feature>
<reference evidence="3" key="1">
    <citation type="submission" date="2020-10" db="EMBL/GenBank/DDBJ databases">
        <title>Phylogeny of dyella-like bacteria.</title>
        <authorList>
            <person name="Fu J."/>
        </authorList>
    </citation>
    <scope>NUCLEOTIDE SEQUENCE</scope>
    <source>
        <strain evidence="3">DHON07</strain>
    </source>
</reference>
<comment type="caution">
    <text evidence="3">The sequence shown here is derived from an EMBL/GenBank/DDBJ whole genome shotgun (WGS) entry which is preliminary data.</text>
</comment>
<feature type="chain" id="PRO_5045327526" evidence="2">
    <location>
        <begin position="26"/>
        <end position="158"/>
    </location>
</feature>
<dbReference type="Pfam" id="PF20101">
    <property type="entry name" value="DUF6491"/>
    <property type="match status" value="1"/>
</dbReference>
<keyword evidence="2" id="KW-0732">Signal</keyword>
<dbReference type="Proteomes" id="UP001430193">
    <property type="component" value="Unassembled WGS sequence"/>
</dbReference>
<proteinExistence type="predicted"/>
<feature type="region of interest" description="Disordered" evidence="1">
    <location>
        <begin position="135"/>
        <end position="158"/>
    </location>
</feature>
<protein>
    <submittedName>
        <fullName evidence="3">Uncharacterized protein</fullName>
    </submittedName>
</protein>
<dbReference type="EMBL" id="JADIKF010000034">
    <property type="protein sequence ID" value="MBM7128472.1"/>
    <property type="molecule type" value="Genomic_DNA"/>
</dbReference>
<evidence type="ECO:0000313" key="3">
    <source>
        <dbReference type="EMBL" id="MBM7128472.1"/>
    </source>
</evidence>
<gene>
    <name evidence="3" type="ORF">ISS99_02965</name>
</gene>
<evidence type="ECO:0000256" key="2">
    <source>
        <dbReference type="SAM" id="SignalP"/>
    </source>
</evidence>
<organism evidence="3 4">
    <name type="scientific">Dyella mobilis</name>
    <dbReference type="NCBI Taxonomy" id="1849582"/>
    <lineage>
        <taxon>Bacteria</taxon>
        <taxon>Pseudomonadati</taxon>
        <taxon>Pseudomonadota</taxon>
        <taxon>Gammaproteobacteria</taxon>
        <taxon>Lysobacterales</taxon>
        <taxon>Rhodanobacteraceae</taxon>
        <taxon>Dyella</taxon>
    </lineage>
</organism>
<name>A0ABS2KCH6_9GAMM</name>